<keyword evidence="2" id="KW-1185">Reference proteome</keyword>
<dbReference type="Proteomes" id="UP000515804">
    <property type="component" value="Chromosome"/>
</dbReference>
<gene>
    <name evidence="1" type="ORF">H9L16_08390</name>
</gene>
<evidence type="ECO:0008006" key="3">
    <source>
        <dbReference type="Google" id="ProtNLM"/>
    </source>
</evidence>
<dbReference type="KEGG" id="tcn:H9L16_08390"/>
<dbReference type="EMBL" id="CP060719">
    <property type="protein sequence ID" value="QNN68767.1"/>
    <property type="molecule type" value="Genomic_DNA"/>
</dbReference>
<sequence length="158" mass="17456">MPTSIPTSLKPAQIGKCGELLVQYRLLLLGIESAPMSTDTGIDLVVYAPKLQTALTIQVKANLKAKPGGGRGKLALDWWVPEASPAQLVALVDLSTEMVWLLTHGELLSHAQQRSSGRVHFYMRTDPRPAPRKDKLPSHLHEFDHFLLSNRAQEIFGL</sequence>
<evidence type="ECO:0000313" key="2">
    <source>
        <dbReference type="Proteomes" id="UP000515804"/>
    </source>
</evidence>
<organism evidence="1 2">
    <name type="scientific">Thermomonas carbonis</name>
    <dbReference type="NCBI Taxonomy" id="1463158"/>
    <lineage>
        <taxon>Bacteria</taxon>
        <taxon>Pseudomonadati</taxon>
        <taxon>Pseudomonadota</taxon>
        <taxon>Gammaproteobacteria</taxon>
        <taxon>Lysobacterales</taxon>
        <taxon>Lysobacteraceae</taxon>
        <taxon>Thermomonas</taxon>
    </lineage>
</organism>
<name>A0A7G9SLP2_9GAMM</name>
<reference evidence="1 2" key="1">
    <citation type="submission" date="2020-08" db="EMBL/GenBank/DDBJ databases">
        <title>Genome sequence of Thermomonas carbonis KCTC 42013T.</title>
        <authorList>
            <person name="Hyun D.-W."/>
            <person name="Bae J.-W."/>
        </authorList>
    </citation>
    <scope>NUCLEOTIDE SEQUENCE [LARGE SCALE GENOMIC DNA]</scope>
    <source>
        <strain evidence="1 2">KCTC 42013</strain>
    </source>
</reference>
<proteinExistence type="predicted"/>
<dbReference type="RefSeq" id="WP_187551291.1">
    <property type="nucleotide sequence ID" value="NZ_BMZL01000002.1"/>
</dbReference>
<evidence type="ECO:0000313" key="1">
    <source>
        <dbReference type="EMBL" id="QNN68767.1"/>
    </source>
</evidence>
<accession>A0A7G9SLP2</accession>
<protein>
    <recommendedName>
        <fullName evidence="3">DUF4365 domain-containing protein</fullName>
    </recommendedName>
</protein>
<dbReference type="AlphaFoldDB" id="A0A7G9SLP2"/>